<keyword evidence="2 4" id="KW-0560">Oxidoreductase</keyword>
<dbReference type="PANTHER" id="PTHR10742:SF416">
    <property type="entry name" value="SPERMINE OXIDASE"/>
    <property type="match status" value="1"/>
</dbReference>
<comment type="cofactor">
    <cofactor evidence="1 4">
        <name>FAD</name>
        <dbReference type="ChEBI" id="CHEBI:57692"/>
    </cofactor>
</comment>
<feature type="binding site" evidence="3">
    <location>
        <position position="272"/>
    </location>
    <ligand>
        <name>substrate</name>
    </ligand>
</feature>
<feature type="domain" description="Amine oxidase" evidence="5">
    <location>
        <begin position="79"/>
        <end position="517"/>
    </location>
</feature>
<dbReference type="Gene3D" id="3.50.50.60">
    <property type="entry name" value="FAD/NAD(P)-binding domain"/>
    <property type="match status" value="1"/>
</dbReference>
<dbReference type="GeneID" id="113206600"/>
<dbReference type="InterPro" id="IPR002937">
    <property type="entry name" value="Amino_oxidase"/>
</dbReference>
<name>A0A9C6XAC6_FRAOC</name>
<evidence type="ECO:0000259" key="5">
    <source>
        <dbReference type="Pfam" id="PF01593"/>
    </source>
</evidence>
<evidence type="ECO:0000256" key="3">
    <source>
        <dbReference type="PIRSR" id="PIRSR601613-1"/>
    </source>
</evidence>
<dbReference type="InterPro" id="IPR050281">
    <property type="entry name" value="Flavin_monoamine_oxidase"/>
</dbReference>
<comment type="similarity">
    <text evidence="4">Belongs to the flavin monoamine oxidase family.</text>
</comment>
<dbReference type="PRINTS" id="PR00757">
    <property type="entry name" value="AMINEOXDASEF"/>
</dbReference>
<evidence type="ECO:0000313" key="7">
    <source>
        <dbReference type="RefSeq" id="XP_052132003.1"/>
    </source>
</evidence>
<keyword evidence="6" id="KW-1185">Reference proteome</keyword>
<dbReference type="OrthoDB" id="2219495at2759"/>
<dbReference type="SUPFAM" id="SSF51905">
    <property type="entry name" value="FAD/NAD(P)-binding domain"/>
    <property type="match status" value="1"/>
</dbReference>
<proteinExistence type="inferred from homology"/>
<dbReference type="PANTHER" id="PTHR10742">
    <property type="entry name" value="FLAVIN MONOAMINE OXIDASE"/>
    <property type="match status" value="1"/>
</dbReference>
<dbReference type="EC" id="1.4.3.-" evidence="4"/>
<dbReference type="InterPro" id="IPR001613">
    <property type="entry name" value="Flavin_amine_oxidase"/>
</dbReference>
<dbReference type="SUPFAM" id="SSF54373">
    <property type="entry name" value="FAD-linked reductases, C-terminal domain"/>
    <property type="match status" value="1"/>
</dbReference>
<reference evidence="7" key="1">
    <citation type="submission" date="2025-08" db="UniProtKB">
        <authorList>
            <consortium name="RefSeq"/>
        </authorList>
    </citation>
    <scope>IDENTIFICATION</scope>
    <source>
        <tissue evidence="7">Whole organism</tissue>
    </source>
</reference>
<dbReference type="Proteomes" id="UP000504606">
    <property type="component" value="Unplaced"/>
</dbReference>
<evidence type="ECO:0000256" key="1">
    <source>
        <dbReference type="ARBA" id="ARBA00001974"/>
    </source>
</evidence>
<sequence>MPCLVSRPLATLLRTTTRRHASNLPVPKERPDALCALPTASCSLEAHAHRADPEPKRFCLERTQLPEADPEVVVLGAGLAGLSAAAHLVQQGVGKVTVLEARDRPGGRIQSSFLGDAVIELGAPWRTYRHVADNQVVRRAVLDGFLPGTFTARPAAAVTSPLRAGAGLYPCNPMRADAARTLFVDEKGMPVASAVAMRAYDLARVIEEDALALSSSGQADELVGHRARLELQRVSAEHRDVTARIIVGLLSARRLRSPRDRSFLVHDHVCAHVELPGADFRVPLGHVATLEPLLRTLGPARVRYNKTVQTVRWGLVPGQKALVTCEDGEEHRADHIVVALPLGVLKHTHSAMFLPGLPCNKVSALEKLEVQAYNRVFLDYEKPFWTWLEGVRLERTPPEGAAGAAGQDQWLRGVTRLRAVQGSSHVLKLDVQGESALAFEHLSDAQVVEDVTRYLRQCSGQHDFPYPTHMVRSRWSCDPLACGATTQYPRGEDGTQLSRTLAEPVHGVIFFAGEATNH</sequence>
<feature type="non-terminal residue" evidence="7">
    <location>
        <position position="518"/>
    </location>
</feature>
<protein>
    <recommendedName>
        <fullName evidence="4">Amine oxidase</fullName>
        <ecNumber evidence="4">1.4.3.-</ecNumber>
    </recommendedName>
</protein>
<feature type="binding site" evidence="3">
    <location>
        <begin position="100"/>
        <end position="101"/>
    </location>
    <ligand>
        <name>FAD</name>
        <dbReference type="ChEBI" id="CHEBI:57692"/>
    </ligand>
</feature>
<dbReference type="KEGG" id="foc:113206600"/>
<evidence type="ECO:0000256" key="4">
    <source>
        <dbReference type="RuleBase" id="RU362067"/>
    </source>
</evidence>
<keyword evidence="4" id="KW-0274">FAD</keyword>
<evidence type="ECO:0000256" key="2">
    <source>
        <dbReference type="ARBA" id="ARBA00023002"/>
    </source>
</evidence>
<keyword evidence="4" id="KW-0285">Flavoprotein</keyword>
<dbReference type="Pfam" id="PF01593">
    <property type="entry name" value="Amino_oxidase"/>
    <property type="match status" value="1"/>
</dbReference>
<dbReference type="InterPro" id="IPR036188">
    <property type="entry name" value="FAD/NAD-bd_sf"/>
</dbReference>
<dbReference type="GO" id="GO:0046592">
    <property type="term" value="F:polyamine oxidase activity"/>
    <property type="evidence" value="ECO:0007669"/>
    <property type="project" value="TreeGrafter"/>
</dbReference>
<dbReference type="RefSeq" id="XP_052132003.1">
    <property type="nucleotide sequence ID" value="XM_052276043.1"/>
</dbReference>
<accession>A0A9C6XAC6</accession>
<evidence type="ECO:0000313" key="6">
    <source>
        <dbReference type="Proteomes" id="UP000504606"/>
    </source>
</evidence>
<dbReference type="AlphaFoldDB" id="A0A9C6XAC6"/>
<organism evidence="6 7">
    <name type="scientific">Frankliniella occidentalis</name>
    <name type="common">Western flower thrips</name>
    <name type="synonym">Euthrips occidentalis</name>
    <dbReference type="NCBI Taxonomy" id="133901"/>
    <lineage>
        <taxon>Eukaryota</taxon>
        <taxon>Metazoa</taxon>
        <taxon>Ecdysozoa</taxon>
        <taxon>Arthropoda</taxon>
        <taxon>Hexapoda</taxon>
        <taxon>Insecta</taxon>
        <taxon>Pterygota</taxon>
        <taxon>Neoptera</taxon>
        <taxon>Paraneoptera</taxon>
        <taxon>Thysanoptera</taxon>
        <taxon>Terebrantia</taxon>
        <taxon>Thripoidea</taxon>
        <taxon>Thripidae</taxon>
        <taxon>Frankliniella</taxon>
    </lineage>
</organism>
<feature type="binding site" evidence="3">
    <location>
        <position position="308"/>
    </location>
    <ligand>
        <name>FAD</name>
        <dbReference type="ChEBI" id="CHEBI:57692"/>
    </ligand>
</feature>
<dbReference type="GO" id="GO:0008131">
    <property type="term" value="F:primary methylamine oxidase activity"/>
    <property type="evidence" value="ECO:0007669"/>
    <property type="project" value="UniProtKB-ARBA"/>
</dbReference>
<dbReference type="Gene3D" id="3.90.660.10">
    <property type="match status" value="1"/>
</dbReference>
<gene>
    <name evidence="7" type="primary">LOC113206600</name>
</gene>